<evidence type="ECO:0000313" key="3">
    <source>
        <dbReference type="EMBL" id="QIN79114.1"/>
    </source>
</evidence>
<dbReference type="RefSeq" id="WP_166396775.1">
    <property type="nucleotide sequence ID" value="NZ_CP045121.1"/>
</dbReference>
<evidence type="ECO:0000313" key="4">
    <source>
        <dbReference type="Proteomes" id="UP000502706"/>
    </source>
</evidence>
<feature type="domain" description="Phosphatidic acid phosphatase type 2/haloperoxidase" evidence="2">
    <location>
        <begin position="85"/>
        <end position="197"/>
    </location>
</feature>
<feature type="transmembrane region" description="Helical" evidence="1">
    <location>
        <begin position="130"/>
        <end position="151"/>
    </location>
</feature>
<reference evidence="3 4" key="1">
    <citation type="submission" date="2019-10" db="EMBL/GenBank/DDBJ databases">
        <title>Rubrobacter sp nov SCSIO 52915 isolated from a deep-sea sediment in the South China Sea.</title>
        <authorList>
            <person name="Chen R.W."/>
        </authorList>
    </citation>
    <scope>NUCLEOTIDE SEQUENCE [LARGE SCALE GENOMIC DNA]</scope>
    <source>
        <strain evidence="3 4">SCSIO 52915</strain>
    </source>
</reference>
<dbReference type="InterPro" id="IPR000326">
    <property type="entry name" value="PAP2/HPO"/>
</dbReference>
<dbReference type="AlphaFoldDB" id="A0A6G8PXZ7"/>
<proteinExistence type="predicted"/>
<keyword evidence="1" id="KW-0812">Transmembrane</keyword>
<feature type="transmembrane region" description="Helical" evidence="1">
    <location>
        <begin position="158"/>
        <end position="176"/>
    </location>
</feature>
<dbReference type="SMART" id="SM00014">
    <property type="entry name" value="acidPPc"/>
    <property type="match status" value="1"/>
</dbReference>
<dbReference type="PANTHER" id="PTHR14969">
    <property type="entry name" value="SPHINGOSINE-1-PHOSPHATE PHOSPHOHYDROLASE"/>
    <property type="match status" value="1"/>
</dbReference>
<dbReference type="PANTHER" id="PTHR14969:SF13">
    <property type="entry name" value="AT30094P"/>
    <property type="match status" value="1"/>
</dbReference>
<dbReference type="Gene3D" id="1.20.144.10">
    <property type="entry name" value="Phosphatidic acid phosphatase type 2/haloperoxidase"/>
    <property type="match status" value="1"/>
</dbReference>
<gene>
    <name evidence="3" type="ORF">GBA65_11940</name>
</gene>
<feature type="transmembrane region" description="Helical" evidence="1">
    <location>
        <begin position="83"/>
        <end position="105"/>
    </location>
</feature>
<dbReference type="KEGG" id="rmar:GBA65_11940"/>
<organism evidence="3 4">
    <name type="scientific">Rubrobacter marinus</name>
    <dbReference type="NCBI Taxonomy" id="2653852"/>
    <lineage>
        <taxon>Bacteria</taxon>
        <taxon>Bacillati</taxon>
        <taxon>Actinomycetota</taxon>
        <taxon>Rubrobacteria</taxon>
        <taxon>Rubrobacterales</taxon>
        <taxon>Rubrobacteraceae</taxon>
        <taxon>Rubrobacter</taxon>
    </lineage>
</organism>
<dbReference type="SUPFAM" id="SSF48317">
    <property type="entry name" value="Acid phosphatase/Vanadium-dependent haloperoxidase"/>
    <property type="match status" value="1"/>
</dbReference>
<keyword evidence="1" id="KW-1133">Transmembrane helix</keyword>
<dbReference type="InterPro" id="IPR036938">
    <property type="entry name" value="PAP2/HPO_sf"/>
</dbReference>
<feature type="transmembrane region" description="Helical" evidence="1">
    <location>
        <begin position="12"/>
        <end position="31"/>
    </location>
</feature>
<accession>A0A6G8PXZ7</accession>
<dbReference type="EMBL" id="CP045121">
    <property type="protein sequence ID" value="QIN79114.1"/>
    <property type="molecule type" value="Genomic_DNA"/>
</dbReference>
<protein>
    <submittedName>
        <fullName evidence="3">Phosphatase PAP2 family protein</fullName>
    </submittedName>
</protein>
<dbReference type="Pfam" id="PF01569">
    <property type="entry name" value="PAP2"/>
    <property type="match status" value="1"/>
</dbReference>
<dbReference type="Proteomes" id="UP000502706">
    <property type="component" value="Chromosome"/>
</dbReference>
<evidence type="ECO:0000259" key="2">
    <source>
        <dbReference type="SMART" id="SM00014"/>
    </source>
</evidence>
<keyword evidence="4" id="KW-1185">Reference proteome</keyword>
<sequence length="205" mass="22144">MHEDGYIRGAWITFVLFSAFSAAAGLGWLYRADLWALRTFQSVASAALDRASVASSVFGGVEVTSVALGALLLWLFFTRRRGLAARLFVAFVATAVLELLMKLYLPQVPLPEGSGRSLDYAPVIVVDYAYPYPSGHMLRAVILFGALYLLSGNRPLRAAILVVLLALAASRVYLGVHWASDVVGGALLGVAGLLWAFGRKDAPWR</sequence>
<feature type="transmembrane region" description="Helical" evidence="1">
    <location>
        <begin position="182"/>
        <end position="198"/>
    </location>
</feature>
<evidence type="ECO:0000256" key="1">
    <source>
        <dbReference type="SAM" id="Phobius"/>
    </source>
</evidence>
<name>A0A6G8PXZ7_9ACTN</name>
<keyword evidence="1" id="KW-0472">Membrane</keyword>
<feature type="transmembrane region" description="Helical" evidence="1">
    <location>
        <begin position="51"/>
        <end position="76"/>
    </location>
</feature>